<dbReference type="PATRIC" id="fig|1230458.4.peg.1160"/>
<dbReference type="Gene3D" id="3.40.50.720">
    <property type="entry name" value="NAD(P)-binding Rossmann-like Domain"/>
    <property type="match status" value="1"/>
</dbReference>
<dbReference type="EMBL" id="AOIL01000017">
    <property type="protein sequence ID" value="ELY94456.1"/>
    <property type="molecule type" value="Genomic_DNA"/>
</dbReference>
<name>M0A7X7_9EURY</name>
<dbReference type="GO" id="GO:0043115">
    <property type="term" value="F:precorrin-2 dehydrogenase activity"/>
    <property type="evidence" value="ECO:0007669"/>
    <property type="project" value="UniProtKB-EC"/>
</dbReference>
<dbReference type="PANTHER" id="PTHR35330:SF1">
    <property type="entry name" value="SIROHEME BIOSYNTHESIS PROTEIN MET8"/>
    <property type="match status" value="1"/>
</dbReference>
<evidence type="ECO:0000313" key="8">
    <source>
        <dbReference type="Proteomes" id="UP000011648"/>
    </source>
</evidence>
<evidence type="ECO:0000256" key="3">
    <source>
        <dbReference type="ARBA" id="ARBA00023002"/>
    </source>
</evidence>
<protein>
    <recommendedName>
        <fullName evidence="2">precorrin-2 dehydrogenase</fullName>
        <ecNumber evidence="2">1.3.1.76</ecNumber>
    </recommendedName>
</protein>
<dbReference type="NCBIfam" id="TIGR01470">
    <property type="entry name" value="cysG_Nterm"/>
    <property type="match status" value="1"/>
</dbReference>
<dbReference type="GO" id="GO:0019354">
    <property type="term" value="P:siroheme biosynthetic process"/>
    <property type="evidence" value="ECO:0007669"/>
    <property type="project" value="UniProtKB-UniPathway"/>
</dbReference>
<accession>M0A7X7</accession>
<sequence>MIPLLHDFTDATVLVFGGGPVGARKARRFAREADVIVVSPAFSDADFGGAERCRAAPDPDDVPDWIKRAAPALTVAATDDEAVNDAVVAAARERGILVNRADRAGGREPGSVVVPATVREDPVVVSVATGGTAPALSKYLRQELEATLDGAGAMATLCGELRAELKARDVAPARRRELVTDVVNSPAVWTALRNGDPKTRQVIEDVLGEELPSAGDRS</sequence>
<dbReference type="InterPro" id="IPR036291">
    <property type="entry name" value="NAD(P)-bd_dom_sf"/>
</dbReference>
<gene>
    <name evidence="7" type="ORF">C484_05757</name>
</gene>
<comment type="pathway">
    <text evidence="1">Porphyrin-containing compound metabolism; siroheme biosynthesis; sirohydrochlorin from precorrin-2: step 1/1.</text>
</comment>
<dbReference type="InterPro" id="IPR028161">
    <property type="entry name" value="Met8-like"/>
</dbReference>
<keyword evidence="5" id="KW-0627">Porphyrin biosynthesis</keyword>
<dbReference type="Proteomes" id="UP000011648">
    <property type="component" value="Unassembled WGS sequence"/>
</dbReference>
<dbReference type="UniPathway" id="UPA00262">
    <property type="reaction ID" value="UER00222"/>
</dbReference>
<dbReference type="AlphaFoldDB" id="M0A7X7"/>
<comment type="caution">
    <text evidence="7">The sequence shown here is derived from an EMBL/GenBank/DDBJ whole genome shotgun (WGS) entry which is preliminary data.</text>
</comment>
<evidence type="ECO:0000256" key="2">
    <source>
        <dbReference type="ARBA" id="ARBA00012400"/>
    </source>
</evidence>
<dbReference type="RefSeq" id="WP_006824983.1">
    <property type="nucleotide sequence ID" value="NZ_AOIL01000017.1"/>
</dbReference>
<reference evidence="7 8" key="1">
    <citation type="journal article" date="2014" name="PLoS Genet.">
        <title>Phylogenetically driven sequencing of extremely halophilic archaea reveals strategies for static and dynamic osmo-response.</title>
        <authorList>
            <person name="Becker E.A."/>
            <person name="Seitzer P.M."/>
            <person name="Tritt A."/>
            <person name="Larsen D."/>
            <person name="Krusor M."/>
            <person name="Yao A.I."/>
            <person name="Wu D."/>
            <person name="Madern D."/>
            <person name="Eisen J.A."/>
            <person name="Darling A.E."/>
            <person name="Facciotti M.T."/>
        </authorList>
    </citation>
    <scope>NUCLEOTIDE SEQUENCE [LARGE SCALE GENOMIC DNA]</scope>
    <source>
        <strain evidence="7 8">DSM 12281</strain>
    </source>
</reference>
<dbReference type="SUPFAM" id="SSF51735">
    <property type="entry name" value="NAD(P)-binding Rossmann-fold domains"/>
    <property type="match status" value="1"/>
</dbReference>
<keyword evidence="4" id="KW-0520">NAD</keyword>
<evidence type="ECO:0000256" key="4">
    <source>
        <dbReference type="ARBA" id="ARBA00023027"/>
    </source>
</evidence>
<dbReference type="STRING" id="1230458.C484_05757"/>
<dbReference type="Pfam" id="PF13241">
    <property type="entry name" value="NAD_binding_7"/>
    <property type="match status" value="1"/>
</dbReference>
<keyword evidence="8" id="KW-1185">Reference proteome</keyword>
<dbReference type="InterPro" id="IPR006367">
    <property type="entry name" value="Sirohaem_synthase_N"/>
</dbReference>
<dbReference type="EC" id="1.3.1.76" evidence="2"/>
<dbReference type="PANTHER" id="PTHR35330">
    <property type="entry name" value="SIROHEME BIOSYNTHESIS PROTEIN MET8"/>
    <property type="match status" value="1"/>
</dbReference>
<dbReference type="OrthoDB" id="10510at2157"/>
<keyword evidence="3" id="KW-0560">Oxidoreductase</keyword>
<evidence type="ECO:0000256" key="5">
    <source>
        <dbReference type="ARBA" id="ARBA00023244"/>
    </source>
</evidence>
<evidence type="ECO:0000256" key="1">
    <source>
        <dbReference type="ARBA" id="ARBA00005010"/>
    </source>
</evidence>
<dbReference type="SUPFAM" id="SSF75615">
    <property type="entry name" value="Siroheme synthase middle domains-like"/>
    <property type="match status" value="1"/>
</dbReference>
<evidence type="ECO:0000313" key="7">
    <source>
        <dbReference type="EMBL" id="ELY94456.1"/>
    </source>
</evidence>
<organism evidence="7 8">
    <name type="scientific">Natrialba taiwanensis DSM 12281</name>
    <dbReference type="NCBI Taxonomy" id="1230458"/>
    <lineage>
        <taxon>Archaea</taxon>
        <taxon>Methanobacteriati</taxon>
        <taxon>Methanobacteriota</taxon>
        <taxon>Stenosarchaea group</taxon>
        <taxon>Halobacteria</taxon>
        <taxon>Halobacteriales</taxon>
        <taxon>Natrialbaceae</taxon>
        <taxon>Natrialba</taxon>
    </lineage>
</organism>
<dbReference type="Gene3D" id="3.30.160.110">
    <property type="entry name" value="Siroheme synthase, domain 2"/>
    <property type="match status" value="1"/>
</dbReference>
<comment type="catalytic activity">
    <reaction evidence="6">
        <text>precorrin-2 + NAD(+) = sirohydrochlorin + NADH + 2 H(+)</text>
        <dbReference type="Rhea" id="RHEA:15613"/>
        <dbReference type="ChEBI" id="CHEBI:15378"/>
        <dbReference type="ChEBI" id="CHEBI:57540"/>
        <dbReference type="ChEBI" id="CHEBI:57945"/>
        <dbReference type="ChEBI" id="CHEBI:58351"/>
        <dbReference type="ChEBI" id="CHEBI:58827"/>
        <dbReference type="EC" id="1.3.1.76"/>
    </reaction>
</comment>
<evidence type="ECO:0000256" key="6">
    <source>
        <dbReference type="ARBA" id="ARBA00047561"/>
    </source>
</evidence>
<dbReference type="GO" id="GO:0004325">
    <property type="term" value="F:ferrochelatase activity"/>
    <property type="evidence" value="ECO:0007669"/>
    <property type="project" value="InterPro"/>
</dbReference>
<proteinExistence type="predicted"/>